<accession>E8ZHT8</accession>
<keyword evidence="4" id="KW-0175">Coiled coil</keyword>
<dbReference type="Gene3D" id="3.90.220.20">
    <property type="entry name" value="DNA methylase specificity domains"/>
    <property type="match status" value="1"/>
</dbReference>
<evidence type="ECO:0000256" key="3">
    <source>
        <dbReference type="ARBA" id="ARBA00023125"/>
    </source>
</evidence>
<feature type="domain" description="Type I restriction modification DNA specificity" evidence="5">
    <location>
        <begin position="5"/>
        <end position="168"/>
    </location>
</feature>
<evidence type="ECO:0000313" key="6">
    <source>
        <dbReference type="EMBL" id="CBY92709.1"/>
    </source>
</evidence>
<sequence>MKRYLLGDICKVYSGVDLKDSDYRKSGIPVLKSSEVSGGFISEDVVFYCNPEKALNGNLVRFGDVVITRMGGKCRVGINLTNVDYLPISTIFKLDPNPEIVSREYLYYCLLNSLQEINSHIANGNVSKLYKSSLLKVALSIPDLETQARIVEYLNQLQELRKELELRKRQGVYYRSKIMNNLKECASTRK</sequence>
<dbReference type="GO" id="GO:0009307">
    <property type="term" value="P:DNA restriction-modification system"/>
    <property type="evidence" value="ECO:0007669"/>
    <property type="project" value="UniProtKB-KW"/>
</dbReference>
<organism evidence="6 7">
    <name type="scientific">Mycoplasma haemofelis (strain Langford 1)</name>
    <name type="common">Haemobartonella felis</name>
    <dbReference type="NCBI Taxonomy" id="941640"/>
    <lineage>
        <taxon>Bacteria</taxon>
        <taxon>Bacillati</taxon>
        <taxon>Mycoplasmatota</taxon>
        <taxon>Mollicutes</taxon>
        <taxon>Mycoplasmataceae</taxon>
        <taxon>Mycoplasma</taxon>
    </lineage>
</organism>
<gene>
    <name evidence="6" type="primary">hsdS</name>
    <name evidence="6" type="ordered locus">HF1_07010</name>
</gene>
<dbReference type="OrthoDB" id="9816225at2"/>
<dbReference type="HOGENOM" id="CLU_021095_5_1_14"/>
<keyword evidence="2" id="KW-0680">Restriction system</keyword>
<dbReference type="PANTHER" id="PTHR30408">
    <property type="entry name" value="TYPE-1 RESTRICTION ENZYME ECOKI SPECIFICITY PROTEIN"/>
    <property type="match status" value="1"/>
</dbReference>
<dbReference type="InterPro" id="IPR000055">
    <property type="entry name" value="Restrct_endonuc_typeI_TRD"/>
</dbReference>
<dbReference type="EMBL" id="FR773153">
    <property type="protein sequence ID" value="CBY92709.1"/>
    <property type="molecule type" value="Genomic_DNA"/>
</dbReference>
<evidence type="ECO:0000256" key="1">
    <source>
        <dbReference type="ARBA" id="ARBA00010923"/>
    </source>
</evidence>
<dbReference type="InterPro" id="IPR052021">
    <property type="entry name" value="Type-I_RS_S_subunit"/>
</dbReference>
<proteinExistence type="inferred from homology"/>
<evidence type="ECO:0000256" key="2">
    <source>
        <dbReference type="ARBA" id="ARBA00022747"/>
    </source>
</evidence>
<dbReference type="KEGG" id="mha:HF1_07010"/>
<reference evidence="6 7" key="1">
    <citation type="journal article" date="2011" name="J. Bacteriol.">
        <title>Complete genome sequence of Mycoplasma haemofelis, a hemotropic mycoplasma.</title>
        <authorList>
            <person name="Barker E.N."/>
            <person name="Helps C.R."/>
            <person name="Peters I.R."/>
            <person name="Darby A.C."/>
            <person name="Radford A.D."/>
            <person name="Tasker S."/>
        </authorList>
    </citation>
    <scope>NUCLEOTIDE SEQUENCE [LARGE SCALE GENOMIC DNA]</scope>
    <source>
        <strain evidence="6 7">Langford 1</strain>
    </source>
</reference>
<evidence type="ECO:0000313" key="7">
    <source>
        <dbReference type="Proteomes" id="UP000008637"/>
    </source>
</evidence>
<evidence type="ECO:0000256" key="4">
    <source>
        <dbReference type="SAM" id="Coils"/>
    </source>
</evidence>
<keyword evidence="7" id="KW-1185">Reference proteome</keyword>
<dbReference type="InterPro" id="IPR044946">
    <property type="entry name" value="Restrct_endonuc_typeI_TRD_sf"/>
</dbReference>
<feature type="coiled-coil region" evidence="4">
    <location>
        <begin position="143"/>
        <end position="170"/>
    </location>
</feature>
<dbReference type="PANTHER" id="PTHR30408:SF12">
    <property type="entry name" value="TYPE I RESTRICTION ENZYME MJAVIII SPECIFICITY SUBUNIT"/>
    <property type="match status" value="1"/>
</dbReference>
<dbReference type="GO" id="GO:0003677">
    <property type="term" value="F:DNA binding"/>
    <property type="evidence" value="ECO:0007669"/>
    <property type="project" value="UniProtKB-KW"/>
</dbReference>
<name>E8ZHT8_MYCHL</name>
<evidence type="ECO:0000259" key="5">
    <source>
        <dbReference type="Pfam" id="PF01420"/>
    </source>
</evidence>
<dbReference type="Pfam" id="PF01420">
    <property type="entry name" value="Methylase_S"/>
    <property type="match status" value="1"/>
</dbReference>
<protein>
    <submittedName>
        <fullName evidence="6">Type I restriction-modification system, S subunit</fullName>
    </submittedName>
</protein>
<dbReference type="AlphaFoldDB" id="E8ZHT8"/>
<comment type="similarity">
    <text evidence="1">Belongs to the type-I restriction system S methylase family.</text>
</comment>
<dbReference type="REBASE" id="31969">
    <property type="entry name" value="S5.Mha1ORF7100P"/>
</dbReference>
<keyword evidence="3" id="KW-0238">DNA-binding</keyword>
<dbReference type="SUPFAM" id="SSF116734">
    <property type="entry name" value="DNA methylase specificity domain"/>
    <property type="match status" value="1"/>
</dbReference>
<dbReference type="Proteomes" id="UP000008637">
    <property type="component" value="Chromosome"/>
</dbReference>